<comment type="similarity">
    <text evidence="11">Belongs to the chitin synthase family. Class IV subfamily.</text>
</comment>
<feature type="transmembrane region" description="Helical" evidence="14">
    <location>
        <begin position="881"/>
        <end position="911"/>
    </location>
</feature>
<dbReference type="GO" id="GO:0005886">
    <property type="term" value="C:plasma membrane"/>
    <property type="evidence" value="ECO:0007669"/>
    <property type="project" value="UniProtKB-SubCell"/>
</dbReference>
<feature type="region of interest" description="Disordered" evidence="13">
    <location>
        <begin position="1"/>
        <end position="25"/>
    </location>
</feature>
<keyword evidence="10" id="KW-0325">Glycoprotein</keyword>
<dbReference type="EC" id="2.4.1.16" evidence="2"/>
<feature type="transmembrane region" description="Helical" evidence="14">
    <location>
        <begin position="242"/>
        <end position="265"/>
    </location>
</feature>
<feature type="transmembrane region" description="Helical" evidence="14">
    <location>
        <begin position="1005"/>
        <end position="1024"/>
    </location>
</feature>
<feature type="transmembrane region" description="Helical" evidence="14">
    <location>
        <begin position="973"/>
        <end position="993"/>
    </location>
</feature>
<dbReference type="InterPro" id="IPR029044">
    <property type="entry name" value="Nucleotide-diphossugar_trans"/>
</dbReference>
<evidence type="ECO:0000259" key="15">
    <source>
        <dbReference type="Pfam" id="PF23000"/>
    </source>
</evidence>
<dbReference type="PANTHER" id="PTHR22914">
    <property type="entry name" value="CHITIN SYNTHASE"/>
    <property type="match status" value="1"/>
</dbReference>
<dbReference type="CDD" id="cd04190">
    <property type="entry name" value="Chitin_synth_C"/>
    <property type="match status" value="1"/>
</dbReference>
<evidence type="ECO:0000256" key="13">
    <source>
        <dbReference type="SAM" id="MobiDB-lite"/>
    </source>
</evidence>
<dbReference type="EMBL" id="KF147150">
    <property type="protein sequence ID" value="AHY28560.1"/>
    <property type="molecule type" value="mRNA"/>
</dbReference>
<dbReference type="GO" id="GO:0004100">
    <property type="term" value="F:chitin synthase activity"/>
    <property type="evidence" value="ECO:0007669"/>
    <property type="project" value="UniProtKB-EC"/>
</dbReference>
<organism evidence="16">
    <name type="scientific">Anthonomus grandis</name>
    <name type="common">Mexican cotton boll weevil</name>
    <name type="synonym">Anthonomus thurberiae</name>
    <dbReference type="NCBI Taxonomy" id="7044"/>
    <lineage>
        <taxon>Eukaryota</taxon>
        <taxon>Metazoa</taxon>
        <taxon>Ecdysozoa</taxon>
        <taxon>Arthropoda</taxon>
        <taxon>Hexapoda</taxon>
        <taxon>Insecta</taxon>
        <taxon>Pterygota</taxon>
        <taxon>Neoptera</taxon>
        <taxon>Endopterygota</taxon>
        <taxon>Coleoptera</taxon>
        <taxon>Polyphaga</taxon>
        <taxon>Cucujiformia</taxon>
        <taxon>Curculionidae</taxon>
        <taxon>Curculioninae</taxon>
        <taxon>Anthonomini</taxon>
        <taxon>Anthonomus</taxon>
    </lineage>
</organism>
<evidence type="ECO:0000256" key="2">
    <source>
        <dbReference type="ARBA" id="ARBA00012543"/>
    </source>
</evidence>
<feature type="transmembrane region" description="Helical" evidence="14">
    <location>
        <begin position="367"/>
        <end position="384"/>
    </location>
</feature>
<sequence>MDEDFDDFDDFDDEDSLLGSTERQGEEVKPWNTFKVIHRKTASGSTVENKLVDNGVKFLKIATIFITFLVVLGTAVLSKGLILLMTSQIKKNVTRNYCNKGLDISRQYIFSVPGVERATWIWFLMLAYFVPEFMTFFRSGRILLFKTRLYPTLTEFLSLLVTECLPAIGSSLLIFCVLPELDVVKGAMLTNAMCVIPALMLVFTKIGTKKISIVTEIADILALLAQLSAMLAWPLINHDEPILWLIPICAILISFGWWENFVPLSSPIKLVRQLAKSRKEFPTRKYFCYFIISSVKCIIFFATTIACIYFKDGDVNFLFENFSDIFWNHPMTVTEVVPQVTGTNITVDDAISTGIVHIIYSDINLQAAIWGVSVVSAYACYAFGKFACKIMIQGSSFAFPIALTVPFLISALVIFCGFYAKDVCAFYDFLPAYLFFNSPPLLNLLNFVETQHPYLWLFWLLSQIWITRHIWTNNNSKLASTEKLFMRPMYDGILIDQSIAMNRRNVVDKLVEEEKLADGLESKNIIDENKITRIYACATMWHETPEEMMEFFKSIFRMDEDQACYRISRQYLQYPGEGYYEWETHIFFDDAYLRKSVNDNDPMLNSYVNDFIATMPKAAEEVHKTTVKIRPPTIYPTPYGGRLIWVLPGRTKLIVHLKDKAKIRAKKRWSQVMYMYYLLGHKLMDNEEMDDKKVKLRSFNTYILALDGDIDFQPEAVALLVQYMQKKSNLGAACGRIHPVGSGIMAWYQTFEYAVGHWMQKATEHVIGCVLCSPGCFSLFRASALMDHNVMARYTTRSSEARHYVQYDQGEDRWLCTLLLQRGYRVEYSAASDAYTHCPEGFIEFYNQRRRWGPSTTANILDLLEDSDHIKLVNDDISSLYIFYQVILMIGTVIGPGTIFLMLVGAFVTVFNVSQFTALWLNVGPILFFVLTCIICKSDTQLMVAAILSAIYGLVMIMVLIGVAMQIYDDGVLAPSSLFFFLMMGEYVVAAMLHPKEFYCLKYGAIYLITVPSMYMLLIIYSVFNMNNVSWGTRDVSVAPPLPEGQPKPPPKKEKSFVEDVLDKMKKFFMACCSGDSKHLVMISNSLTHIQSKVEQNRQKVEDLERITLDPDAAVPRKTMGKRKTTIIEGSRASRQSLRKSTMNKPGAIPNENANASIAEDDEEDYDEEESIGSSDDLQNNSWFYAGELLRGRVTFLDKKEEKFWKELLDAYLHPIEDDKEKVAKDLKDLRDRMTMSFFALNVFFVTVVFLLTIKKDILHLNWPFNPTVNFTYSAASSINEIVVEKTYLQLEPIGFVFLIFFFALMGCSSLGCCSIDLARFPQIMANTDVEFGEKKIENLTEDELLEKDSIKIVKKLVKLKGINGDDEKDEEVDAHVSRRKTVADLAKNKDRKRAVINDLDSAF</sequence>
<dbReference type="FunFam" id="3.90.550.10:FF:000139">
    <property type="entry name" value="Chitin synthase 8"/>
    <property type="match status" value="1"/>
</dbReference>
<dbReference type="SUPFAM" id="SSF53448">
    <property type="entry name" value="Nucleotide-diphospho-sugar transferases"/>
    <property type="match status" value="1"/>
</dbReference>
<feature type="transmembrane region" description="Helical" evidence="14">
    <location>
        <begin position="396"/>
        <end position="420"/>
    </location>
</feature>
<dbReference type="Pfam" id="PF03142">
    <property type="entry name" value="Chitin_synth_2"/>
    <property type="match status" value="1"/>
</dbReference>
<evidence type="ECO:0000313" key="16">
    <source>
        <dbReference type="EMBL" id="AHY28560.1"/>
    </source>
</evidence>
<evidence type="ECO:0000256" key="1">
    <source>
        <dbReference type="ARBA" id="ARBA00004651"/>
    </source>
</evidence>
<keyword evidence="5" id="KW-0808">Transferase</keyword>
<feature type="compositionally biased region" description="Acidic residues" evidence="13">
    <location>
        <begin position="1159"/>
        <end position="1171"/>
    </location>
</feature>
<dbReference type="Gene3D" id="3.90.550.10">
    <property type="entry name" value="Spore Coat Polysaccharide Biosynthesis Protein SpsA, Chain A"/>
    <property type="match status" value="1"/>
</dbReference>
<keyword evidence="9 14" id="KW-0472">Membrane</keyword>
<feature type="transmembrane region" description="Helical" evidence="14">
    <location>
        <begin position="917"/>
        <end position="935"/>
    </location>
</feature>
<feature type="transmembrane region" description="Helical" evidence="14">
    <location>
        <begin position="942"/>
        <end position="967"/>
    </location>
</feature>
<comment type="subcellular location">
    <subcellularLocation>
        <location evidence="1">Cell membrane</location>
        <topology evidence="1">Multi-pass membrane protein</topology>
    </subcellularLocation>
</comment>
<evidence type="ECO:0000256" key="12">
    <source>
        <dbReference type="ARBA" id="ARBA00048014"/>
    </source>
</evidence>
<gene>
    <name evidence="16" type="primary">CHS2</name>
</gene>
<feature type="compositionally biased region" description="Polar residues" evidence="13">
    <location>
        <begin position="1133"/>
        <end position="1144"/>
    </location>
</feature>
<dbReference type="InterPro" id="IPR004835">
    <property type="entry name" value="Chitin_synth"/>
</dbReference>
<dbReference type="Pfam" id="PF23000">
    <property type="entry name" value="ChitinSynthase_IV_N"/>
    <property type="match status" value="1"/>
</dbReference>
<evidence type="ECO:0000256" key="4">
    <source>
        <dbReference type="ARBA" id="ARBA00022676"/>
    </source>
</evidence>
<proteinExistence type="evidence at transcript level"/>
<keyword evidence="8" id="KW-0175">Coiled coil</keyword>
<dbReference type="InterPro" id="IPR055120">
    <property type="entry name" value="Chs-1/2_IV_N"/>
</dbReference>
<feature type="domain" description="Chitin synthase chs-1/2 N-terminal putative transporter" evidence="15">
    <location>
        <begin position="58"/>
        <end position="274"/>
    </location>
</feature>
<feature type="transmembrane region" description="Helical" evidence="14">
    <location>
        <begin position="58"/>
        <end position="77"/>
    </location>
</feature>
<evidence type="ECO:0000256" key="6">
    <source>
        <dbReference type="ARBA" id="ARBA00022692"/>
    </source>
</evidence>
<feature type="transmembrane region" description="Helical" evidence="14">
    <location>
        <begin position="286"/>
        <end position="311"/>
    </location>
</feature>
<feature type="transmembrane region" description="Helical" evidence="14">
    <location>
        <begin position="187"/>
        <end position="206"/>
    </location>
</feature>
<feature type="transmembrane region" description="Helical" evidence="14">
    <location>
        <begin position="149"/>
        <end position="175"/>
    </location>
</feature>
<name>A0A0F6N0B4_ANTGR</name>
<evidence type="ECO:0000256" key="3">
    <source>
        <dbReference type="ARBA" id="ARBA00022475"/>
    </source>
</evidence>
<feature type="compositionally biased region" description="Acidic residues" evidence="13">
    <location>
        <begin position="1"/>
        <end position="16"/>
    </location>
</feature>
<evidence type="ECO:0000256" key="10">
    <source>
        <dbReference type="ARBA" id="ARBA00023180"/>
    </source>
</evidence>
<evidence type="ECO:0000256" key="7">
    <source>
        <dbReference type="ARBA" id="ARBA00022989"/>
    </source>
</evidence>
<feature type="region of interest" description="Disordered" evidence="13">
    <location>
        <begin position="1118"/>
        <end position="1175"/>
    </location>
</feature>
<evidence type="ECO:0000256" key="8">
    <source>
        <dbReference type="ARBA" id="ARBA00023054"/>
    </source>
</evidence>
<feature type="transmembrane region" description="Helical" evidence="14">
    <location>
        <begin position="1234"/>
        <end position="1254"/>
    </location>
</feature>
<evidence type="ECO:0000256" key="11">
    <source>
        <dbReference type="ARBA" id="ARBA00046329"/>
    </source>
</evidence>
<protein>
    <recommendedName>
        <fullName evidence="2">chitin synthase</fullName>
        <ecNumber evidence="2">2.4.1.16</ecNumber>
    </recommendedName>
</protein>
<feature type="transmembrane region" description="Helical" evidence="14">
    <location>
        <begin position="218"/>
        <end position="236"/>
    </location>
</feature>
<accession>A0A0F6N0B4</accession>
<keyword evidence="6 14" id="KW-0812">Transmembrane</keyword>
<dbReference type="GO" id="GO:0006031">
    <property type="term" value="P:chitin biosynthetic process"/>
    <property type="evidence" value="ECO:0007669"/>
    <property type="project" value="TreeGrafter"/>
</dbReference>
<keyword evidence="3" id="KW-1003">Cell membrane</keyword>
<comment type="catalytic activity">
    <reaction evidence="12">
        <text>[(1-&gt;4)-N-acetyl-beta-D-glucosaminyl](n) + UDP-N-acetyl-alpha-D-glucosamine = [(1-&gt;4)-N-acetyl-beta-D-glucosaminyl](n+1) + UDP + H(+)</text>
        <dbReference type="Rhea" id="RHEA:16637"/>
        <dbReference type="Rhea" id="RHEA-COMP:9593"/>
        <dbReference type="Rhea" id="RHEA-COMP:9595"/>
        <dbReference type="ChEBI" id="CHEBI:15378"/>
        <dbReference type="ChEBI" id="CHEBI:17029"/>
        <dbReference type="ChEBI" id="CHEBI:57705"/>
        <dbReference type="ChEBI" id="CHEBI:58223"/>
        <dbReference type="EC" id="2.4.1.16"/>
    </reaction>
</comment>
<dbReference type="PANTHER" id="PTHR22914:SF42">
    <property type="entry name" value="CHITIN SYNTHASE"/>
    <property type="match status" value="1"/>
</dbReference>
<keyword evidence="4" id="KW-0328">Glycosyltransferase</keyword>
<evidence type="ECO:0000256" key="5">
    <source>
        <dbReference type="ARBA" id="ARBA00022679"/>
    </source>
</evidence>
<reference evidence="16" key="1">
    <citation type="submission" date="2013-05" db="EMBL/GenBank/DDBJ databases">
        <authorList>
            <person name="Macedo L.L.P."/>
        </authorList>
    </citation>
    <scope>NUCLEOTIDE SEQUENCE</scope>
</reference>
<feature type="transmembrane region" description="Helical" evidence="14">
    <location>
        <begin position="1294"/>
        <end position="1312"/>
    </location>
</feature>
<evidence type="ECO:0000256" key="14">
    <source>
        <dbReference type="SAM" id="Phobius"/>
    </source>
</evidence>
<evidence type="ECO:0000256" key="9">
    <source>
        <dbReference type="ARBA" id="ARBA00023136"/>
    </source>
</evidence>
<keyword evidence="7 14" id="KW-1133">Transmembrane helix</keyword>